<accession>A0A3S4IP93</accession>
<reference evidence="1 2" key="1">
    <citation type="submission" date="2018-12" db="EMBL/GenBank/DDBJ databases">
        <authorList>
            <consortium name="Pathogen Informatics"/>
        </authorList>
    </citation>
    <scope>NUCLEOTIDE SEQUENCE [LARGE SCALE GENOMIC DNA]</scope>
    <source>
        <strain evidence="1 2">NCTC11466</strain>
    </source>
</reference>
<keyword evidence="2" id="KW-1185">Reference proteome</keyword>
<evidence type="ECO:0000313" key="1">
    <source>
        <dbReference type="EMBL" id="VEB99010.1"/>
    </source>
</evidence>
<name>A0A3S4IP93_9ENTR</name>
<proteinExistence type="predicted"/>
<dbReference type="KEGG" id="clap:NCTC11466_02963"/>
<gene>
    <name evidence="1" type="ORF">NCTC11466_02963</name>
</gene>
<sequence>MPMLPSMEGRKSGLKLSRLLLFQANKTNMMKFQAIEQNRALHEVWVCL</sequence>
<protein>
    <submittedName>
        <fullName evidence="1">Uncharacterized protein</fullName>
    </submittedName>
</protein>
<dbReference type="Proteomes" id="UP000274122">
    <property type="component" value="Chromosome"/>
</dbReference>
<dbReference type="EMBL" id="LR134201">
    <property type="protein sequence ID" value="VEB99010.1"/>
    <property type="molecule type" value="Genomic_DNA"/>
</dbReference>
<organism evidence="1 2">
    <name type="scientific">Cedecea lapagei</name>
    <dbReference type="NCBI Taxonomy" id="158823"/>
    <lineage>
        <taxon>Bacteria</taxon>
        <taxon>Pseudomonadati</taxon>
        <taxon>Pseudomonadota</taxon>
        <taxon>Gammaproteobacteria</taxon>
        <taxon>Enterobacterales</taxon>
        <taxon>Enterobacteriaceae</taxon>
        <taxon>Cedecea</taxon>
    </lineage>
</organism>
<evidence type="ECO:0000313" key="2">
    <source>
        <dbReference type="Proteomes" id="UP000274122"/>
    </source>
</evidence>
<dbReference type="AlphaFoldDB" id="A0A3S4IP93"/>